<dbReference type="PANTHER" id="PTHR33623">
    <property type="entry name" value="OS04G0572500 PROTEIN"/>
    <property type="match status" value="1"/>
</dbReference>
<feature type="compositionally biased region" description="Basic residues" evidence="1">
    <location>
        <begin position="67"/>
        <end position="84"/>
    </location>
</feature>
<accession>A0A8X7VJ73</accession>
<proteinExistence type="predicted"/>
<sequence>MASITCSSDQRLSTSKRRLKPLMLRDYLLDDLSSCSSNGFKSFPRRQPPSSSSTVRRLLDAEIKRSGLSHHHHHHKPRLPRRSRTTCGTAISHAVHKASTAFLNAVKLIPFHSTVTLRKGGDQKQQGVFPRSFSKRLLSKSFWRKPVSQSRREVTIELGDGEIQWWISAAFFPDEKSLDQPSDLVSQISTIPDEAATFSASESAAVIATEKIISGCDSSSSGSVFFTNSSSSETVQSSSSSVSSTTSSGEAEEESIEKDAVVESGESLNARDCDGSSVNGNSMCNTEESVNEEKEQLSPVSILECPFLDDEEDDEEDAITDHISHQNDTYEIITRKSKRLNGFVRLEPLDLEKRIENYVESEEDAYSYHTQETEEDKSESQANRLIALVKSRISEKNNILLTSNVADNLLLDYLQEDNIGPKEEALMVKKVEDWVMDRQEEMFMSWEVREMRQVYVKVMKWGCINEDERECVVEDLANGFFTFLVDEFICDLAS</sequence>
<reference evidence="2 3" key="1">
    <citation type="submission" date="2020-02" db="EMBL/GenBank/DDBJ databases">
        <authorList>
            <person name="Ma Q."/>
            <person name="Huang Y."/>
            <person name="Song X."/>
            <person name="Pei D."/>
        </authorList>
    </citation>
    <scope>NUCLEOTIDE SEQUENCE [LARGE SCALE GENOMIC DNA]</scope>
    <source>
        <strain evidence="2">Sxm20200214</strain>
        <tissue evidence="2">Leaf</tissue>
    </source>
</reference>
<dbReference type="EMBL" id="JAAMPC010000005">
    <property type="protein sequence ID" value="KAG2312251.1"/>
    <property type="molecule type" value="Genomic_DNA"/>
</dbReference>
<name>A0A8X7VJ73_BRACI</name>
<feature type="compositionally biased region" description="Polar residues" evidence="1">
    <location>
        <begin position="276"/>
        <end position="288"/>
    </location>
</feature>
<feature type="region of interest" description="Disordered" evidence="1">
    <location>
        <begin position="230"/>
        <end position="301"/>
    </location>
</feature>
<feature type="region of interest" description="Disordered" evidence="1">
    <location>
        <begin position="65"/>
        <end position="84"/>
    </location>
</feature>
<evidence type="ECO:0000313" key="3">
    <source>
        <dbReference type="Proteomes" id="UP000886595"/>
    </source>
</evidence>
<feature type="compositionally biased region" description="Low complexity" evidence="1">
    <location>
        <begin position="230"/>
        <end position="249"/>
    </location>
</feature>
<evidence type="ECO:0008006" key="4">
    <source>
        <dbReference type="Google" id="ProtNLM"/>
    </source>
</evidence>
<comment type="caution">
    <text evidence="2">The sequence shown here is derived from an EMBL/GenBank/DDBJ whole genome shotgun (WGS) entry which is preliminary data.</text>
</comment>
<organism evidence="2 3">
    <name type="scientific">Brassica carinata</name>
    <name type="common">Ethiopian mustard</name>
    <name type="synonym">Abyssinian cabbage</name>
    <dbReference type="NCBI Taxonomy" id="52824"/>
    <lineage>
        <taxon>Eukaryota</taxon>
        <taxon>Viridiplantae</taxon>
        <taxon>Streptophyta</taxon>
        <taxon>Embryophyta</taxon>
        <taxon>Tracheophyta</taxon>
        <taxon>Spermatophyta</taxon>
        <taxon>Magnoliopsida</taxon>
        <taxon>eudicotyledons</taxon>
        <taxon>Gunneridae</taxon>
        <taxon>Pentapetalae</taxon>
        <taxon>rosids</taxon>
        <taxon>malvids</taxon>
        <taxon>Brassicales</taxon>
        <taxon>Brassicaceae</taxon>
        <taxon>Brassiceae</taxon>
        <taxon>Brassica</taxon>
    </lineage>
</organism>
<keyword evidence="3" id="KW-1185">Reference proteome</keyword>
<dbReference type="AlphaFoldDB" id="A0A8X7VJ73"/>
<dbReference type="Proteomes" id="UP000886595">
    <property type="component" value="Unassembled WGS sequence"/>
</dbReference>
<gene>
    <name evidence="2" type="ORF">Bca52824_023808</name>
</gene>
<evidence type="ECO:0000256" key="1">
    <source>
        <dbReference type="SAM" id="MobiDB-lite"/>
    </source>
</evidence>
<dbReference type="OrthoDB" id="668456at2759"/>
<evidence type="ECO:0000313" key="2">
    <source>
        <dbReference type="EMBL" id="KAG2312251.1"/>
    </source>
</evidence>
<dbReference type="PANTHER" id="PTHR33623:SF20">
    <property type="entry name" value="DUF4378 DOMAIN-CONTAINING PROTEIN"/>
    <property type="match status" value="1"/>
</dbReference>
<protein>
    <recommendedName>
        <fullName evidence="4">DUF4378 domain-containing protein</fullName>
    </recommendedName>
</protein>